<dbReference type="PANTHER" id="PTHR30469">
    <property type="entry name" value="MULTIDRUG RESISTANCE PROTEIN MDTA"/>
    <property type="match status" value="1"/>
</dbReference>
<dbReference type="RefSeq" id="WP_185661130.1">
    <property type="nucleotide sequence ID" value="NZ_CAWPOO010000012.1"/>
</dbReference>
<proteinExistence type="inferred from homology"/>
<dbReference type="Pfam" id="PF25973">
    <property type="entry name" value="BSH_CzcB"/>
    <property type="match status" value="1"/>
</dbReference>
<sequence>MRIVAISCLCLASNLFGADPVRVQGLVLPFQEVTLSSAVSGLVDTVEIEEGDHVEAGQILAQLADAEARLEVERSAQVVELKRFDAQGTEKLYEQNMARQDEALEKAVELRIAELQSDLAETALERRRIRAPFAGVIVSRDKEPGEWSEPGAEFFQLVDFQQVYLQLLLPHAQTVALEIGQSIEVQSDEDAAGAEARGEVAFIDPRVDAASGFQRVKILIPNEDGQILPGVRLWAILPAD</sequence>
<gene>
    <name evidence="4" type="ORF">H5P27_14605</name>
</gene>
<dbReference type="AlphaFoldDB" id="A0A7X1E9C4"/>
<dbReference type="InterPro" id="IPR058792">
    <property type="entry name" value="Beta-barrel_RND_2"/>
</dbReference>
<dbReference type="InterPro" id="IPR006143">
    <property type="entry name" value="RND_pump_MFP"/>
</dbReference>
<evidence type="ECO:0000313" key="4">
    <source>
        <dbReference type="EMBL" id="MBC2607279.1"/>
    </source>
</evidence>
<dbReference type="NCBIfam" id="TIGR01730">
    <property type="entry name" value="RND_mfp"/>
    <property type="match status" value="1"/>
</dbReference>
<dbReference type="Gene3D" id="2.40.50.100">
    <property type="match status" value="1"/>
</dbReference>
<feature type="domain" description="CusB-like beta-barrel" evidence="2">
    <location>
        <begin position="163"/>
        <end position="231"/>
    </location>
</feature>
<dbReference type="Proteomes" id="UP000526501">
    <property type="component" value="Unassembled WGS sequence"/>
</dbReference>
<dbReference type="SUPFAM" id="SSF111369">
    <property type="entry name" value="HlyD-like secretion proteins"/>
    <property type="match status" value="1"/>
</dbReference>
<dbReference type="InterPro" id="IPR058647">
    <property type="entry name" value="BSH_CzcB-like"/>
</dbReference>
<evidence type="ECO:0000256" key="1">
    <source>
        <dbReference type="ARBA" id="ARBA00009477"/>
    </source>
</evidence>
<feature type="domain" description="CzcB-like barrel-sandwich hybrid" evidence="3">
    <location>
        <begin position="33"/>
        <end position="159"/>
    </location>
</feature>
<dbReference type="Pfam" id="PF25954">
    <property type="entry name" value="Beta-barrel_RND_2"/>
    <property type="match status" value="1"/>
</dbReference>
<name>A0A7X1E9C4_9BACT</name>
<dbReference type="PANTHER" id="PTHR30469:SF15">
    <property type="entry name" value="HLYD FAMILY OF SECRETION PROTEINS"/>
    <property type="match status" value="1"/>
</dbReference>
<dbReference type="GO" id="GO:0015562">
    <property type="term" value="F:efflux transmembrane transporter activity"/>
    <property type="evidence" value="ECO:0007669"/>
    <property type="project" value="TreeGrafter"/>
</dbReference>
<dbReference type="Gene3D" id="1.10.287.470">
    <property type="entry name" value="Helix hairpin bin"/>
    <property type="match status" value="1"/>
</dbReference>
<reference evidence="4 5" key="1">
    <citation type="submission" date="2020-07" db="EMBL/GenBank/DDBJ databases">
        <authorList>
            <person name="Feng X."/>
        </authorList>
    </citation>
    <scope>NUCLEOTIDE SEQUENCE [LARGE SCALE GENOMIC DNA]</scope>
    <source>
        <strain evidence="4 5">JCM23202</strain>
    </source>
</reference>
<evidence type="ECO:0000259" key="3">
    <source>
        <dbReference type="Pfam" id="PF25973"/>
    </source>
</evidence>
<comment type="similarity">
    <text evidence="1">Belongs to the membrane fusion protein (MFP) (TC 8.A.1) family.</text>
</comment>
<evidence type="ECO:0000259" key="2">
    <source>
        <dbReference type="Pfam" id="PF25954"/>
    </source>
</evidence>
<keyword evidence="5" id="KW-1185">Reference proteome</keyword>
<accession>A0A7X1E9C4</accession>
<comment type="caution">
    <text evidence="4">The sequence shown here is derived from an EMBL/GenBank/DDBJ whole genome shotgun (WGS) entry which is preliminary data.</text>
</comment>
<dbReference type="EMBL" id="JACHVC010000012">
    <property type="protein sequence ID" value="MBC2607279.1"/>
    <property type="molecule type" value="Genomic_DNA"/>
</dbReference>
<evidence type="ECO:0000313" key="5">
    <source>
        <dbReference type="Proteomes" id="UP000526501"/>
    </source>
</evidence>
<dbReference type="Gene3D" id="2.40.30.170">
    <property type="match status" value="1"/>
</dbReference>
<dbReference type="GO" id="GO:1990281">
    <property type="term" value="C:efflux pump complex"/>
    <property type="evidence" value="ECO:0007669"/>
    <property type="project" value="TreeGrafter"/>
</dbReference>
<organism evidence="4 5">
    <name type="scientific">Pelagicoccus albus</name>
    <dbReference type="NCBI Taxonomy" id="415222"/>
    <lineage>
        <taxon>Bacteria</taxon>
        <taxon>Pseudomonadati</taxon>
        <taxon>Verrucomicrobiota</taxon>
        <taxon>Opitutia</taxon>
        <taxon>Puniceicoccales</taxon>
        <taxon>Pelagicoccaceae</taxon>
        <taxon>Pelagicoccus</taxon>
    </lineage>
</organism>
<protein>
    <submittedName>
        <fullName evidence="4">Efflux RND transporter periplasmic adaptor subunit</fullName>
    </submittedName>
</protein>